<comment type="caution">
    <text evidence="1">The sequence shown here is derived from an EMBL/GenBank/DDBJ whole genome shotgun (WGS) entry which is preliminary data.</text>
</comment>
<dbReference type="Proteomes" id="UP000789860">
    <property type="component" value="Unassembled WGS sequence"/>
</dbReference>
<reference evidence="1" key="1">
    <citation type="submission" date="2021-06" db="EMBL/GenBank/DDBJ databases">
        <authorList>
            <person name="Kallberg Y."/>
            <person name="Tangrot J."/>
            <person name="Rosling A."/>
        </authorList>
    </citation>
    <scope>NUCLEOTIDE SEQUENCE</scope>
    <source>
        <strain evidence="1">AU212A</strain>
    </source>
</reference>
<evidence type="ECO:0000313" key="1">
    <source>
        <dbReference type="EMBL" id="CAG8522235.1"/>
    </source>
</evidence>
<protein>
    <submittedName>
        <fullName evidence="1">7599_t:CDS:1</fullName>
    </submittedName>
</protein>
<evidence type="ECO:0000313" key="2">
    <source>
        <dbReference type="Proteomes" id="UP000789860"/>
    </source>
</evidence>
<sequence length="460" mass="53775">MSSIIVSRLPPEILQDIFKYNVEIKTHHSRYKDLATSCLLVNRYWCMNAISIIWEEPLNICVDNEKSLEKILKIYISNLPRKSKLLLIKNSECQFEISSKQPTFNYASFLQKLELQSLYDTINRFILQKTYYTTYTYQKTAKQRIGLLRELVKHFISEKIYHKISKIFSDINDLQIFCNLKDNTALASLINTLPTSPLKLTLYRCSMPTTSITKSLSSKLNNLTSLIIHERGSIPLETFKECTKLKLFQLDNFKHHHFDDATKDADELKDIINYKSLNNLDEFDLYQLAVNNLHVSNILQNTNNNLKVLRIKWIKSVDPENEELLFKSIMENCTMLNELVISLTTSAIKYFPSCIRTLTRLQNLTIDRYEDDQSLDEDMCTWAEILGINISMSIKILLLDRNLQLNNEAFDKFLCQCYNRGIKNLHLIVDRPRFIQIDEKIKETLMKYIQSGTLNSETNL</sequence>
<dbReference type="EMBL" id="CAJVPM010005283">
    <property type="protein sequence ID" value="CAG8522235.1"/>
    <property type="molecule type" value="Genomic_DNA"/>
</dbReference>
<name>A0ACA9LD57_9GLOM</name>
<gene>
    <name evidence="1" type="ORF">SCALOS_LOCUS4117</name>
</gene>
<proteinExistence type="predicted"/>
<keyword evidence="2" id="KW-1185">Reference proteome</keyword>
<accession>A0ACA9LD57</accession>
<organism evidence="1 2">
    <name type="scientific">Scutellospora calospora</name>
    <dbReference type="NCBI Taxonomy" id="85575"/>
    <lineage>
        <taxon>Eukaryota</taxon>
        <taxon>Fungi</taxon>
        <taxon>Fungi incertae sedis</taxon>
        <taxon>Mucoromycota</taxon>
        <taxon>Glomeromycotina</taxon>
        <taxon>Glomeromycetes</taxon>
        <taxon>Diversisporales</taxon>
        <taxon>Gigasporaceae</taxon>
        <taxon>Scutellospora</taxon>
    </lineage>
</organism>